<comment type="caution">
    <text evidence="1">The sequence shown here is derived from an EMBL/GenBank/DDBJ whole genome shotgun (WGS) entry which is preliminary data.</text>
</comment>
<evidence type="ECO:0000313" key="2">
    <source>
        <dbReference type="Proteomes" id="UP000275356"/>
    </source>
</evidence>
<dbReference type="EMBL" id="RKHQ01000001">
    <property type="protein sequence ID" value="ROR97804.1"/>
    <property type="molecule type" value="Genomic_DNA"/>
</dbReference>
<proteinExistence type="predicted"/>
<dbReference type="AlphaFoldDB" id="A0A3N2DEF0"/>
<accession>A0A3N2DEF0</accession>
<protein>
    <submittedName>
        <fullName evidence="1">Uncharacterized protein</fullName>
    </submittedName>
</protein>
<gene>
    <name evidence="1" type="ORF">EDD28_2413</name>
</gene>
<organism evidence="1 2">
    <name type="scientific">Salana multivorans</name>
    <dbReference type="NCBI Taxonomy" id="120377"/>
    <lineage>
        <taxon>Bacteria</taxon>
        <taxon>Bacillati</taxon>
        <taxon>Actinomycetota</taxon>
        <taxon>Actinomycetes</taxon>
        <taxon>Micrococcales</taxon>
        <taxon>Beutenbergiaceae</taxon>
        <taxon>Salana</taxon>
    </lineage>
</organism>
<name>A0A3N2DEF0_9MICO</name>
<evidence type="ECO:0000313" key="1">
    <source>
        <dbReference type="EMBL" id="ROR97804.1"/>
    </source>
</evidence>
<keyword evidence="2" id="KW-1185">Reference proteome</keyword>
<reference evidence="1 2" key="1">
    <citation type="submission" date="2018-11" db="EMBL/GenBank/DDBJ databases">
        <title>Sequencing the genomes of 1000 actinobacteria strains.</title>
        <authorList>
            <person name="Klenk H.-P."/>
        </authorList>
    </citation>
    <scope>NUCLEOTIDE SEQUENCE [LARGE SCALE GENOMIC DNA]</scope>
    <source>
        <strain evidence="1 2">DSM 13521</strain>
    </source>
</reference>
<dbReference type="RefSeq" id="WP_123739794.1">
    <property type="nucleotide sequence ID" value="NZ_RKHQ01000001.1"/>
</dbReference>
<dbReference type="Proteomes" id="UP000275356">
    <property type="component" value="Unassembled WGS sequence"/>
</dbReference>
<sequence length="122" mass="12420">MSTHIDTLRRAATKLRDMADAAAPGPWHALLCDGSTGDPSLDHVPHASGVTSEGGFVVCDEVMLTVTDATLIAAMGPGVALALAGHLDDTATGIERRGVTARITAAEMSATAVARRVLGEAS</sequence>